<dbReference type="PROSITE" id="PS50850">
    <property type="entry name" value="MFS"/>
    <property type="match status" value="1"/>
</dbReference>
<feature type="transmembrane region" description="Helical" evidence="6">
    <location>
        <begin position="422"/>
        <end position="442"/>
    </location>
</feature>
<feature type="transmembrane region" description="Helical" evidence="6">
    <location>
        <begin position="71"/>
        <end position="88"/>
    </location>
</feature>
<feature type="transmembrane region" description="Helical" evidence="6">
    <location>
        <begin position="331"/>
        <end position="347"/>
    </location>
</feature>
<feature type="transmembrane region" description="Helical" evidence="6">
    <location>
        <begin position="100"/>
        <end position="122"/>
    </location>
</feature>
<comment type="subcellular location">
    <subcellularLocation>
        <location evidence="1">Membrane</location>
        <topology evidence="1">Multi-pass membrane protein</topology>
    </subcellularLocation>
</comment>
<sequence length="455" mass="49871">MEQSVQPPVQGWSGDQPAEAWATDKEVKAAYRKVTLRLVPFLFLCWVVNYIDRVNLGFAKIPLSRDLALSDAAYGLGVGLFSIGYVLFEVPSNLMLERTGARLTMARIMFLWGCITCLMMFIQTSTQFYIARIALGAAEAGFYPGLLLYLTYWFPSARRARITSRFLLAIAVSGMIGGPLAGWILNTFVDVGGLRNWQWLFLLEGIPAVLLGVFAYFYLDDKPDHAKWLTDAERKIILDNIQADRAFKGKPVHSGLVAVLRDPRVYVVVLASLVTPMLGIVMNYWTPTIIHRAGVTNILHLSLLSAIPSVIGAIGMIVIARHSDHRVERRWHYLFSISIGAVGLVLLPSVVHSPVLTIGCLSLLAIAYYAGSTMFWTIPPAYFPAASVAAGIALMSSLGQAGSLLTPTWLGWLMTNTHSIAIGLYTIAAIALAGGFIIVLGVPASKLRERRDESV</sequence>
<keyword evidence="2" id="KW-0813">Transport</keyword>
<evidence type="ECO:0000313" key="9">
    <source>
        <dbReference type="Proteomes" id="UP000054870"/>
    </source>
</evidence>
<accession>A0A158D6Y1</accession>
<keyword evidence="4 6" id="KW-1133">Transmembrane helix</keyword>
<dbReference type="PANTHER" id="PTHR43791">
    <property type="entry name" value="PERMEASE-RELATED"/>
    <property type="match status" value="1"/>
</dbReference>
<evidence type="ECO:0000259" key="7">
    <source>
        <dbReference type="PROSITE" id="PS50850"/>
    </source>
</evidence>
<dbReference type="Gene3D" id="1.20.1250.20">
    <property type="entry name" value="MFS general substrate transporter like domains"/>
    <property type="match status" value="2"/>
</dbReference>
<proteinExistence type="predicted"/>
<dbReference type="GO" id="GO:0022857">
    <property type="term" value="F:transmembrane transporter activity"/>
    <property type="evidence" value="ECO:0007669"/>
    <property type="project" value="InterPro"/>
</dbReference>
<feature type="transmembrane region" description="Helical" evidence="6">
    <location>
        <begin position="353"/>
        <end position="370"/>
    </location>
</feature>
<feature type="transmembrane region" description="Helical" evidence="6">
    <location>
        <begin position="298"/>
        <end position="319"/>
    </location>
</feature>
<dbReference type="InterPro" id="IPR020846">
    <property type="entry name" value="MFS_dom"/>
</dbReference>
<dbReference type="SUPFAM" id="SSF103473">
    <property type="entry name" value="MFS general substrate transporter"/>
    <property type="match status" value="1"/>
</dbReference>
<feature type="transmembrane region" description="Helical" evidence="6">
    <location>
        <begin position="197"/>
        <end position="219"/>
    </location>
</feature>
<feature type="transmembrane region" description="Helical" evidence="6">
    <location>
        <begin position="265"/>
        <end position="286"/>
    </location>
</feature>
<reference evidence="8" key="1">
    <citation type="submission" date="2016-01" db="EMBL/GenBank/DDBJ databases">
        <authorList>
            <person name="Peeters C."/>
        </authorList>
    </citation>
    <scope>NUCLEOTIDE SEQUENCE [LARGE SCALE GENOMIC DNA]</scope>
    <source>
        <strain evidence="8">LMG 29318</strain>
    </source>
</reference>
<dbReference type="RefSeq" id="WP_061127978.1">
    <property type="nucleotide sequence ID" value="NZ_FCOF02000053.1"/>
</dbReference>
<dbReference type="EMBL" id="FCOF02000053">
    <property type="protein sequence ID" value="SAK90434.1"/>
    <property type="molecule type" value="Genomic_DNA"/>
</dbReference>
<evidence type="ECO:0000256" key="6">
    <source>
        <dbReference type="SAM" id="Phobius"/>
    </source>
</evidence>
<evidence type="ECO:0000256" key="1">
    <source>
        <dbReference type="ARBA" id="ARBA00004141"/>
    </source>
</evidence>
<dbReference type="GO" id="GO:0016020">
    <property type="term" value="C:membrane"/>
    <property type="evidence" value="ECO:0007669"/>
    <property type="project" value="UniProtKB-SubCell"/>
</dbReference>
<feature type="transmembrane region" description="Helical" evidence="6">
    <location>
        <begin position="382"/>
        <end position="402"/>
    </location>
</feature>
<keyword evidence="3 6" id="KW-0812">Transmembrane</keyword>
<dbReference type="PANTHER" id="PTHR43791:SF36">
    <property type="entry name" value="TRANSPORTER, PUTATIVE (AFU_ORTHOLOGUE AFUA_6G08340)-RELATED"/>
    <property type="match status" value="1"/>
</dbReference>
<dbReference type="Pfam" id="PF07690">
    <property type="entry name" value="MFS_1"/>
    <property type="match status" value="1"/>
</dbReference>
<dbReference type="CDD" id="cd17319">
    <property type="entry name" value="MFS_ExuT_GudP_like"/>
    <property type="match status" value="1"/>
</dbReference>
<dbReference type="InterPro" id="IPR036259">
    <property type="entry name" value="MFS_trans_sf"/>
</dbReference>
<feature type="transmembrane region" description="Helical" evidence="6">
    <location>
        <begin position="166"/>
        <end position="185"/>
    </location>
</feature>
<comment type="caution">
    <text evidence="8">The sequence shown here is derived from an EMBL/GenBank/DDBJ whole genome shotgun (WGS) entry which is preliminary data.</text>
</comment>
<evidence type="ECO:0000256" key="2">
    <source>
        <dbReference type="ARBA" id="ARBA00022448"/>
    </source>
</evidence>
<dbReference type="FunFam" id="1.20.1250.20:FF:000018">
    <property type="entry name" value="MFS transporter permease"/>
    <property type="match status" value="1"/>
</dbReference>
<dbReference type="AlphaFoldDB" id="A0A158D6Y1"/>
<name>A0A158D6Y1_9BURK</name>
<evidence type="ECO:0000313" key="8">
    <source>
        <dbReference type="EMBL" id="SAK90434.1"/>
    </source>
</evidence>
<dbReference type="Proteomes" id="UP000054870">
    <property type="component" value="Unassembled WGS sequence"/>
</dbReference>
<evidence type="ECO:0000256" key="3">
    <source>
        <dbReference type="ARBA" id="ARBA00022692"/>
    </source>
</evidence>
<feature type="domain" description="Major facilitator superfamily (MFS) profile" evidence="7">
    <location>
        <begin position="38"/>
        <end position="446"/>
    </location>
</feature>
<feature type="transmembrane region" description="Helical" evidence="6">
    <location>
        <begin position="128"/>
        <end position="154"/>
    </location>
</feature>
<gene>
    <name evidence="8" type="ORF">AWB75_06312</name>
</gene>
<dbReference type="InterPro" id="IPR011701">
    <property type="entry name" value="MFS"/>
</dbReference>
<protein>
    <submittedName>
        <fullName evidence="8">D-galactonate transporter</fullName>
    </submittedName>
</protein>
<evidence type="ECO:0000256" key="5">
    <source>
        <dbReference type="ARBA" id="ARBA00023136"/>
    </source>
</evidence>
<keyword evidence="5 6" id="KW-0472">Membrane</keyword>
<feature type="transmembrane region" description="Helical" evidence="6">
    <location>
        <begin position="34"/>
        <end position="51"/>
    </location>
</feature>
<keyword evidence="9" id="KW-1185">Reference proteome</keyword>
<evidence type="ECO:0000256" key="4">
    <source>
        <dbReference type="ARBA" id="ARBA00022989"/>
    </source>
</evidence>
<organism evidence="8 9">
    <name type="scientific">Caballeronia catudaia</name>
    <dbReference type="NCBI Taxonomy" id="1777136"/>
    <lineage>
        <taxon>Bacteria</taxon>
        <taxon>Pseudomonadati</taxon>
        <taxon>Pseudomonadota</taxon>
        <taxon>Betaproteobacteria</taxon>
        <taxon>Burkholderiales</taxon>
        <taxon>Burkholderiaceae</taxon>
        <taxon>Caballeronia</taxon>
    </lineage>
</organism>